<dbReference type="PANTHER" id="PTHR45033">
    <property type="match status" value="1"/>
</dbReference>
<dbReference type="Gene3D" id="3.40.50.720">
    <property type="entry name" value="NAD(P)-binding Rossmann-like Domain"/>
    <property type="match status" value="1"/>
</dbReference>
<dbReference type="PANTHER" id="PTHR45033:SF2">
    <property type="entry name" value="ZINC-TYPE ALCOHOL DEHYDROGENASE-LIKE PROTEIN C1773.06C"/>
    <property type="match status" value="1"/>
</dbReference>
<dbReference type="GO" id="GO:0016491">
    <property type="term" value="F:oxidoreductase activity"/>
    <property type="evidence" value="ECO:0007669"/>
    <property type="project" value="InterPro"/>
</dbReference>
<proteinExistence type="predicted"/>
<evidence type="ECO:0000313" key="3">
    <source>
        <dbReference type="Proteomes" id="UP000256964"/>
    </source>
</evidence>
<dbReference type="OrthoDB" id="9930022at2759"/>
<dbReference type="Pfam" id="PF00107">
    <property type="entry name" value="ADH_zinc_N"/>
    <property type="match status" value="1"/>
</dbReference>
<dbReference type="STRING" id="139420.A0A371D566"/>
<dbReference type="Gene3D" id="3.90.180.10">
    <property type="entry name" value="Medium-chain alcohol dehydrogenases, catalytic domain"/>
    <property type="match status" value="1"/>
</dbReference>
<dbReference type="SUPFAM" id="SSF51735">
    <property type="entry name" value="NAD(P)-binding Rossmann-fold domains"/>
    <property type="match status" value="1"/>
</dbReference>
<dbReference type="CDD" id="cd08276">
    <property type="entry name" value="MDR7"/>
    <property type="match status" value="1"/>
</dbReference>
<dbReference type="SMART" id="SM00829">
    <property type="entry name" value="PKS_ER"/>
    <property type="match status" value="1"/>
</dbReference>
<dbReference type="Pfam" id="PF08240">
    <property type="entry name" value="ADH_N"/>
    <property type="match status" value="1"/>
</dbReference>
<dbReference type="Proteomes" id="UP000256964">
    <property type="component" value="Unassembled WGS sequence"/>
</dbReference>
<reference evidence="2 3" key="1">
    <citation type="journal article" date="2018" name="Biotechnol. Biofuels">
        <title>Integrative visual omics of the white-rot fungus Polyporus brumalis exposes the biotechnological potential of its oxidative enzymes for delignifying raw plant biomass.</title>
        <authorList>
            <person name="Miyauchi S."/>
            <person name="Rancon A."/>
            <person name="Drula E."/>
            <person name="Hage H."/>
            <person name="Chaduli D."/>
            <person name="Favel A."/>
            <person name="Grisel S."/>
            <person name="Henrissat B."/>
            <person name="Herpoel-Gimbert I."/>
            <person name="Ruiz-Duenas F.J."/>
            <person name="Chevret D."/>
            <person name="Hainaut M."/>
            <person name="Lin J."/>
            <person name="Wang M."/>
            <person name="Pangilinan J."/>
            <person name="Lipzen A."/>
            <person name="Lesage-Meessen L."/>
            <person name="Navarro D."/>
            <person name="Riley R."/>
            <person name="Grigoriev I.V."/>
            <person name="Zhou S."/>
            <person name="Raouche S."/>
            <person name="Rosso M.N."/>
        </authorList>
    </citation>
    <scope>NUCLEOTIDE SEQUENCE [LARGE SCALE GENOMIC DNA]</scope>
    <source>
        <strain evidence="2 3">BRFM 1820</strain>
    </source>
</reference>
<accession>A0A371D566</accession>
<dbReference type="EMBL" id="KZ857417">
    <property type="protein sequence ID" value="RDX47684.1"/>
    <property type="molecule type" value="Genomic_DNA"/>
</dbReference>
<dbReference type="InterPro" id="IPR011032">
    <property type="entry name" value="GroES-like_sf"/>
</dbReference>
<keyword evidence="3" id="KW-1185">Reference proteome</keyword>
<dbReference type="InterPro" id="IPR036291">
    <property type="entry name" value="NAD(P)-bd_dom_sf"/>
</dbReference>
<dbReference type="InterPro" id="IPR052711">
    <property type="entry name" value="Zinc_ADH-like"/>
</dbReference>
<dbReference type="InterPro" id="IPR020843">
    <property type="entry name" value="ER"/>
</dbReference>
<dbReference type="InterPro" id="IPR013154">
    <property type="entry name" value="ADH-like_N"/>
</dbReference>
<protein>
    <submittedName>
        <fullName evidence="2">NAD(P)-binding protein</fullName>
    </submittedName>
</protein>
<dbReference type="InterPro" id="IPR013149">
    <property type="entry name" value="ADH-like_C"/>
</dbReference>
<gene>
    <name evidence="2" type="ORF">OH76DRAFT_1384947</name>
</gene>
<name>A0A371D566_9APHY</name>
<organism evidence="2 3">
    <name type="scientific">Lentinus brumalis</name>
    <dbReference type="NCBI Taxonomy" id="2498619"/>
    <lineage>
        <taxon>Eukaryota</taxon>
        <taxon>Fungi</taxon>
        <taxon>Dikarya</taxon>
        <taxon>Basidiomycota</taxon>
        <taxon>Agaricomycotina</taxon>
        <taxon>Agaricomycetes</taxon>
        <taxon>Polyporales</taxon>
        <taxon>Polyporaceae</taxon>
        <taxon>Lentinus</taxon>
    </lineage>
</organism>
<evidence type="ECO:0000313" key="2">
    <source>
        <dbReference type="EMBL" id="RDX47684.1"/>
    </source>
</evidence>
<sequence length="346" mass="37206">MSLPQKTREYRLTKPDGFHNLILTEAPIRKLKSTEVLVKVHAVSLQYRDLIVAKGQYPLGQKENVVPGSDLAGEIVAVGEDVKGWKVGERVCSNFATDHIHGDVTEEIKNTGLGAPIDGVLTEYKILPAHSLVRIPEHLSYEEASTLPCAAVTAYNALLGAVPLKGGDIVLVQGTGGVSIFGLQLAVASGATVIATSSSNKKLEIAKKLGATHVINYKETPDWDKEVLKLTGGRGVDHVIEVGGPGTIIKSVNATRYGGQIHVIGFVAGLADVSQLPVLILSKAVNVRGILIGSRTQFEDMNRLISAVKLKPVVDKVFDFEHLRQAYEHLESQQHVGKVVVKVSKD</sequence>
<dbReference type="AlphaFoldDB" id="A0A371D566"/>
<feature type="domain" description="Enoyl reductase (ER)" evidence="1">
    <location>
        <begin position="17"/>
        <end position="341"/>
    </location>
</feature>
<dbReference type="SUPFAM" id="SSF50129">
    <property type="entry name" value="GroES-like"/>
    <property type="match status" value="1"/>
</dbReference>
<evidence type="ECO:0000259" key="1">
    <source>
        <dbReference type="SMART" id="SM00829"/>
    </source>
</evidence>